<protein>
    <submittedName>
        <fullName evidence="2">DUF1845 domain-containing protein</fullName>
    </submittedName>
</protein>
<dbReference type="RefSeq" id="WP_316704321.1">
    <property type="nucleotide sequence ID" value="NZ_CP136337.1"/>
</dbReference>
<feature type="region of interest" description="Disordered" evidence="1">
    <location>
        <begin position="232"/>
        <end position="254"/>
    </location>
</feature>
<gene>
    <name evidence="2" type="ORF">RXV79_27350</name>
</gene>
<evidence type="ECO:0000256" key="1">
    <source>
        <dbReference type="SAM" id="MobiDB-lite"/>
    </source>
</evidence>
<reference evidence="2 3" key="1">
    <citation type="submission" date="2023-10" db="EMBL/GenBank/DDBJ databases">
        <title>Bacteria for the degradation of biodegradable plastic PBAT(Polybutylene adipate terephthalate).</title>
        <authorList>
            <person name="Weon H.-Y."/>
            <person name="Yeon J."/>
        </authorList>
    </citation>
    <scope>NUCLEOTIDE SEQUENCE [LARGE SCALE GENOMIC DNA]</scope>
    <source>
        <strain evidence="2 3">SBD 7-3</strain>
        <plasmid evidence="2 3">unnamed1</plasmid>
    </source>
</reference>
<dbReference type="EMBL" id="CP136337">
    <property type="protein sequence ID" value="WOB11157.1"/>
    <property type="molecule type" value="Genomic_DNA"/>
</dbReference>
<proteinExistence type="predicted"/>
<evidence type="ECO:0000313" key="2">
    <source>
        <dbReference type="EMBL" id="WOB11157.1"/>
    </source>
</evidence>
<accession>A0ABZ0D793</accession>
<geneLocation type="plasmid" evidence="2 3">
    <name>unnamed1</name>
</geneLocation>
<name>A0ABZ0D793_9BURK</name>
<organism evidence="2 3">
    <name type="scientific">Piscinibacter gummiphilus</name>
    <dbReference type="NCBI Taxonomy" id="946333"/>
    <lineage>
        <taxon>Bacteria</taxon>
        <taxon>Pseudomonadati</taxon>
        <taxon>Pseudomonadota</taxon>
        <taxon>Betaproteobacteria</taxon>
        <taxon>Burkholderiales</taxon>
        <taxon>Sphaerotilaceae</taxon>
        <taxon>Piscinibacter</taxon>
    </lineage>
</organism>
<keyword evidence="2" id="KW-0614">Plasmid</keyword>
<sequence>MVENKLARMDAGEANRRILSKEENRADFRRVEAASVKRKTNLRSAEGKRLFARCFYSFQASMYFISQMGRTKLPHEAVEEIEAAVRKKLEEATAEMNKAIDGADALLKTNNIDTVATYDTVPFEEEVGITSALGRRYFELIHKLDQMMPLLQTLQIEEVINERNEEKQRSLLKRSVLSISSSARNLSAGVRRRMNEMDREPDAGAQPKQAAKQQAKQATVVEAAEVVAIEPAAVATDSQKMEPTEQASAIPAAA</sequence>
<dbReference type="Proteomes" id="UP001303946">
    <property type="component" value="Plasmid unnamed1"/>
</dbReference>
<keyword evidence="3" id="KW-1185">Reference proteome</keyword>
<evidence type="ECO:0000313" key="3">
    <source>
        <dbReference type="Proteomes" id="UP001303946"/>
    </source>
</evidence>